<reference evidence="1" key="1">
    <citation type="submission" date="2018-05" db="EMBL/GenBank/DDBJ databases">
        <authorList>
            <person name="Lanie J.A."/>
            <person name="Ng W.-L."/>
            <person name="Kazmierczak K.M."/>
            <person name="Andrzejewski T.M."/>
            <person name="Davidsen T.M."/>
            <person name="Wayne K.J."/>
            <person name="Tettelin H."/>
            <person name="Glass J.I."/>
            <person name="Rusch D."/>
            <person name="Podicherti R."/>
            <person name="Tsui H.-C.T."/>
            <person name="Winkler M.E."/>
        </authorList>
    </citation>
    <scope>NUCLEOTIDE SEQUENCE</scope>
</reference>
<organism evidence="1">
    <name type="scientific">marine metagenome</name>
    <dbReference type="NCBI Taxonomy" id="408172"/>
    <lineage>
        <taxon>unclassified sequences</taxon>
        <taxon>metagenomes</taxon>
        <taxon>ecological metagenomes</taxon>
    </lineage>
</organism>
<dbReference type="AlphaFoldDB" id="A0A382X3V6"/>
<proteinExistence type="predicted"/>
<dbReference type="EMBL" id="UINC01164654">
    <property type="protein sequence ID" value="SVD65613.1"/>
    <property type="molecule type" value="Genomic_DNA"/>
</dbReference>
<sequence length="23" mass="2569">MDLAIISDRSPSVNRLYIDYVGA</sequence>
<evidence type="ECO:0000313" key="1">
    <source>
        <dbReference type="EMBL" id="SVD65613.1"/>
    </source>
</evidence>
<name>A0A382X3V6_9ZZZZ</name>
<protein>
    <submittedName>
        <fullName evidence="1">Uncharacterized protein</fullName>
    </submittedName>
</protein>
<accession>A0A382X3V6</accession>
<gene>
    <name evidence="1" type="ORF">METZ01_LOCUS418467</name>
</gene>